<dbReference type="Proteomes" id="UP000697710">
    <property type="component" value="Unassembled WGS sequence"/>
</dbReference>
<dbReference type="SUPFAM" id="SSF56112">
    <property type="entry name" value="Protein kinase-like (PK-like)"/>
    <property type="match status" value="1"/>
</dbReference>
<dbReference type="InterPro" id="IPR011009">
    <property type="entry name" value="Kinase-like_dom_sf"/>
</dbReference>
<sequence>MIGKSIQGFRILEVRDAGAMGVVYKAQDPHLPRVVAIKVMNRALVDDEVFLERFRLEARALAMVQSPHIVTVHQLIDTPDDLAIVMEYVDGRSLQVLAEEESLSWQRTCRLLRQVLLGLAQAHEAGIVHRDVKPSNVLVLKDDTVKIVDFGLAKSDRAGRNLTQTGASAGTLYYMSPEQVHELKDVDARSDLYSVGMSFYKLLCGRLPFESTTSNYEILKEIVERDFPPADHFNPLLPPALVDLLAKSLQKKATDRFQSAREMIEALDEILSAHPSTTDPRGSGLRRSLAPSSIRGTESRSTPPAVADPPDGGETRISLPPSDRHQEPPPRAASAREETPRESDASLPPPVRPSSTRWRRPLTGVGVLVLLGVAALVVRSLLAPGEPEAAHLSIVTHPDGARVYVDGVESGLAPLLGFARDPGPVHVRVIRDGYLDRDSTFVLTAGDTTAVSFALRPVPTEEPIAPTPQTALSLEINPWGRVWLDDRPAGGEQVRSESFPVEPGTIRVRVRHPELGTWERRITVKRGESRPVQVDFDRRWPVVVTSQSAEGGYLMGEIFVDGIATGDNTPKEIKLRSGEHAIEVRRPGYTCKAVRLGVYGAVTDPIRVVLQAQ</sequence>
<dbReference type="SMART" id="SM00220">
    <property type="entry name" value="S_TKc"/>
    <property type="match status" value="1"/>
</dbReference>
<accession>A0A956M0M6</accession>
<keyword evidence="3" id="KW-0808">Transferase</keyword>
<evidence type="ECO:0000313" key="10">
    <source>
        <dbReference type="Proteomes" id="UP000697710"/>
    </source>
</evidence>
<evidence type="ECO:0000256" key="6">
    <source>
        <dbReference type="ARBA" id="ARBA00022840"/>
    </source>
</evidence>
<dbReference type="InterPro" id="IPR000719">
    <property type="entry name" value="Prot_kinase_dom"/>
</dbReference>
<comment type="caution">
    <text evidence="9">The sequence shown here is derived from an EMBL/GenBank/DDBJ whole genome shotgun (WGS) entry which is preliminary data.</text>
</comment>
<dbReference type="Gene3D" id="3.30.200.20">
    <property type="entry name" value="Phosphorylase Kinase, domain 1"/>
    <property type="match status" value="1"/>
</dbReference>
<name>A0A956M0M6_UNCEI</name>
<keyword evidence="6" id="KW-0067">ATP-binding</keyword>
<evidence type="ECO:0000256" key="4">
    <source>
        <dbReference type="ARBA" id="ARBA00022741"/>
    </source>
</evidence>
<feature type="domain" description="Protein kinase" evidence="8">
    <location>
        <begin position="9"/>
        <end position="277"/>
    </location>
</feature>
<dbReference type="Gene3D" id="1.10.510.10">
    <property type="entry name" value="Transferase(Phosphotransferase) domain 1"/>
    <property type="match status" value="1"/>
</dbReference>
<proteinExistence type="predicted"/>
<evidence type="ECO:0000313" key="9">
    <source>
        <dbReference type="EMBL" id="MCA9728919.1"/>
    </source>
</evidence>
<dbReference type="AlphaFoldDB" id="A0A956M0M6"/>
<dbReference type="PANTHER" id="PTHR43289:SF6">
    <property type="entry name" value="SERINE_THREONINE-PROTEIN KINASE NEKL-3"/>
    <property type="match status" value="1"/>
</dbReference>
<feature type="compositionally biased region" description="Polar residues" evidence="7">
    <location>
        <begin position="290"/>
        <end position="302"/>
    </location>
</feature>
<dbReference type="PANTHER" id="PTHR43289">
    <property type="entry name" value="MITOGEN-ACTIVATED PROTEIN KINASE KINASE KINASE 20-RELATED"/>
    <property type="match status" value="1"/>
</dbReference>
<dbReference type="Pfam" id="PF00069">
    <property type="entry name" value="Pkinase"/>
    <property type="match status" value="1"/>
</dbReference>
<keyword evidence="2" id="KW-0723">Serine/threonine-protein kinase</keyword>
<evidence type="ECO:0000256" key="3">
    <source>
        <dbReference type="ARBA" id="ARBA00022679"/>
    </source>
</evidence>
<keyword evidence="5 9" id="KW-0418">Kinase</keyword>
<evidence type="ECO:0000256" key="5">
    <source>
        <dbReference type="ARBA" id="ARBA00022777"/>
    </source>
</evidence>
<dbReference type="Pfam" id="PF08308">
    <property type="entry name" value="PEGA"/>
    <property type="match status" value="1"/>
</dbReference>
<evidence type="ECO:0000256" key="2">
    <source>
        <dbReference type="ARBA" id="ARBA00022527"/>
    </source>
</evidence>
<dbReference type="PROSITE" id="PS50011">
    <property type="entry name" value="PROTEIN_KINASE_DOM"/>
    <property type="match status" value="1"/>
</dbReference>
<dbReference type="EC" id="2.7.11.1" evidence="1"/>
<gene>
    <name evidence="9" type="ORF">KC729_14605</name>
</gene>
<dbReference type="GO" id="GO:0005524">
    <property type="term" value="F:ATP binding"/>
    <property type="evidence" value="ECO:0007669"/>
    <property type="project" value="UniProtKB-KW"/>
</dbReference>
<evidence type="ECO:0000256" key="7">
    <source>
        <dbReference type="SAM" id="MobiDB-lite"/>
    </source>
</evidence>
<reference evidence="9" key="2">
    <citation type="journal article" date="2021" name="Microbiome">
        <title>Successional dynamics and alternative stable states in a saline activated sludge microbial community over 9 years.</title>
        <authorList>
            <person name="Wang Y."/>
            <person name="Ye J."/>
            <person name="Ju F."/>
            <person name="Liu L."/>
            <person name="Boyd J.A."/>
            <person name="Deng Y."/>
            <person name="Parks D.H."/>
            <person name="Jiang X."/>
            <person name="Yin X."/>
            <person name="Woodcroft B.J."/>
            <person name="Tyson G.W."/>
            <person name="Hugenholtz P."/>
            <person name="Polz M.F."/>
            <person name="Zhang T."/>
        </authorList>
    </citation>
    <scope>NUCLEOTIDE SEQUENCE</scope>
    <source>
        <strain evidence="9">HKST-UBA01</strain>
    </source>
</reference>
<protein>
    <recommendedName>
        <fullName evidence="1">non-specific serine/threonine protein kinase</fullName>
        <ecNumber evidence="1">2.7.11.1</ecNumber>
    </recommendedName>
</protein>
<dbReference type="PROSITE" id="PS00108">
    <property type="entry name" value="PROTEIN_KINASE_ST"/>
    <property type="match status" value="1"/>
</dbReference>
<dbReference type="InterPro" id="IPR013229">
    <property type="entry name" value="PEGA"/>
</dbReference>
<evidence type="ECO:0000256" key="1">
    <source>
        <dbReference type="ARBA" id="ARBA00012513"/>
    </source>
</evidence>
<evidence type="ECO:0000259" key="8">
    <source>
        <dbReference type="PROSITE" id="PS50011"/>
    </source>
</evidence>
<feature type="compositionally biased region" description="Basic and acidic residues" evidence="7">
    <location>
        <begin position="322"/>
        <end position="344"/>
    </location>
</feature>
<dbReference type="FunFam" id="1.10.510.10:FF:000021">
    <property type="entry name" value="Serine/threonine protein kinase"/>
    <property type="match status" value="1"/>
</dbReference>
<dbReference type="InterPro" id="IPR008271">
    <property type="entry name" value="Ser/Thr_kinase_AS"/>
</dbReference>
<dbReference type="EMBL" id="JAGQHR010000513">
    <property type="protein sequence ID" value="MCA9728919.1"/>
    <property type="molecule type" value="Genomic_DNA"/>
</dbReference>
<organism evidence="9 10">
    <name type="scientific">Eiseniibacteriota bacterium</name>
    <dbReference type="NCBI Taxonomy" id="2212470"/>
    <lineage>
        <taxon>Bacteria</taxon>
        <taxon>Candidatus Eiseniibacteriota</taxon>
    </lineage>
</organism>
<keyword evidence="4" id="KW-0547">Nucleotide-binding</keyword>
<feature type="region of interest" description="Disordered" evidence="7">
    <location>
        <begin position="271"/>
        <end position="358"/>
    </location>
</feature>
<dbReference type="GO" id="GO:0004674">
    <property type="term" value="F:protein serine/threonine kinase activity"/>
    <property type="evidence" value="ECO:0007669"/>
    <property type="project" value="UniProtKB-KW"/>
</dbReference>
<dbReference type="CDD" id="cd14014">
    <property type="entry name" value="STKc_PknB_like"/>
    <property type="match status" value="1"/>
</dbReference>
<reference evidence="9" key="1">
    <citation type="submission" date="2020-04" db="EMBL/GenBank/DDBJ databases">
        <authorList>
            <person name="Zhang T."/>
        </authorList>
    </citation>
    <scope>NUCLEOTIDE SEQUENCE</scope>
    <source>
        <strain evidence="9">HKST-UBA01</strain>
    </source>
</reference>